<dbReference type="NCBIfam" id="NF004846">
    <property type="entry name" value="PRK06197.1"/>
    <property type="match status" value="1"/>
</dbReference>
<reference evidence="2" key="1">
    <citation type="submission" date="2021-12" db="EMBL/GenBank/DDBJ databases">
        <title>Prjna785345.</title>
        <authorList>
            <person name="Rujirawat T."/>
            <person name="Krajaejun T."/>
        </authorList>
    </citation>
    <scope>NUCLEOTIDE SEQUENCE</scope>
    <source>
        <strain evidence="2">Pi057C3</strain>
    </source>
</reference>
<dbReference type="InterPro" id="IPR002347">
    <property type="entry name" value="SDR_fam"/>
</dbReference>
<dbReference type="AlphaFoldDB" id="A0AAD5LJ90"/>
<sequence length="323" mass="35279">MPPSSATWDTSCMKDLRGIIAIVTGANANLGFETALQLALNGAHVVLACRNDDRGHAAERRMRESLASGAQRFAGGHVEFMLLDVGDLASIATFSTAFQQRFERLDLLVNNAGMKAIGHSTTVDGFETQFGVNHLGHFALTAQLFGPLRRSPAARVVHVSSISHHYVALDWENLNAAPPRYDAMDSYRKSKLATMLFAYEMDRRLRAAGIANVQSIACHPGVTESNLLPNLQQTYNSGVIRAIIQLVHKIPFAQSNTMGALCILNAATDASVSGGEHIGPHGWLEFYGYPRLVPSSPQSQDEVAASRLWRESERLTRVSFSFE</sequence>
<proteinExistence type="predicted"/>
<dbReference type="EMBL" id="JAKCXM010000153">
    <property type="protein sequence ID" value="KAJ0400509.1"/>
    <property type="molecule type" value="Genomic_DNA"/>
</dbReference>
<dbReference type="Proteomes" id="UP001209570">
    <property type="component" value="Unassembled WGS sequence"/>
</dbReference>
<evidence type="ECO:0000313" key="3">
    <source>
        <dbReference type="Proteomes" id="UP001209570"/>
    </source>
</evidence>
<evidence type="ECO:0000256" key="1">
    <source>
        <dbReference type="ARBA" id="ARBA00023002"/>
    </source>
</evidence>
<dbReference type="InterPro" id="IPR036291">
    <property type="entry name" value="NAD(P)-bd_dom_sf"/>
</dbReference>
<dbReference type="SUPFAM" id="SSF51735">
    <property type="entry name" value="NAD(P)-binding Rossmann-fold domains"/>
    <property type="match status" value="1"/>
</dbReference>
<dbReference type="Pfam" id="PF00106">
    <property type="entry name" value="adh_short"/>
    <property type="match status" value="1"/>
</dbReference>
<dbReference type="Gene3D" id="3.40.50.720">
    <property type="entry name" value="NAD(P)-binding Rossmann-like Domain"/>
    <property type="match status" value="1"/>
</dbReference>
<keyword evidence="1" id="KW-0560">Oxidoreductase</keyword>
<protein>
    <submittedName>
        <fullName evidence="2">Uncharacterized protein</fullName>
    </submittedName>
</protein>
<organism evidence="2 3">
    <name type="scientific">Pythium insidiosum</name>
    <name type="common">Pythiosis disease agent</name>
    <dbReference type="NCBI Taxonomy" id="114742"/>
    <lineage>
        <taxon>Eukaryota</taxon>
        <taxon>Sar</taxon>
        <taxon>Stramenopiles</taxon>
        <taxon>Oomycota</taxon>
        <taxon>Peronosporomycetes</taxon>
        <taxon>Pythiales</taxon>
        <taxon>Pythiaceae</taxon>
        <taxon>Pythium</taxon>
    </lineage>
</organism>
<dbReference type="PANTHER" id="PTHR43157">
    <property type="entry name" value="PHOSPHATIDYLINOSITOL-GLYCAN BIOSYNTHESIS CLASS F PROTEIN-RELATED"/>
    <property type="match status" value="1"/>
</dbReference>
<comment type="caution">
    <text evidence="2">The sequence shown here is derived from an EMBL/GenBank/DDBJ whole genome shotgun (WGS) entry which is preliminary data.</text>
</comment>
<gene>
    <name evidence="2" type="ORF">P43SY_006688</name>
</gene>
<evidence type="ECO:0000313" key="2">
    <source>
        <dbReference type="EMBL" id="KAJ0400509.1"/>
    </source>
</evidence>
<keyword evidence="3" id="KW-1185">Reference proteome</keyword>
<name>A0AAD5LJ90_PYTIN</name>
<dbReference type="PANTHER" id="PTHR43157:SF31">
    <property type="entry name" value="PHOSPHATIDYLINOSITOL-GLYCAN BIOSYNTHESIS CLASS F PROTEIN"/>
    <property type="match status" value="1"/>
</dbReference>
<accession>A0AAD5LJ90</accession>
<dbReference type="GO" id="GO:0016491">
    <property type="term" value="F:oxidoreductase activity"/>
    <property type="evidence" value="ECO:0007669"/>
    <property type="project" value="UniProtKB-KW"/>
</dbReference>
<dbReference type="PRINTS" id="PR00081">
    <property type="entry name" value="GDHRDH"/>
</dbReference>